<feature type="transmembrane region" description="Helical" evidence="7">
    <location>
        <begin position="323"/>
        <end position="343"/>
    </location>
</feature>
<feature type="transmembrane region" description="Helical" evidence="7">
    <location>
        <begin position="227"/>
        <end position="244"/>
    </location>
</feature>
<evidence type="ECO:0000256" key="1">
    <source>
        <dbReference type="ARBA" id="ARBA00004141"/>
    </source>
</evidence>
<feature type="transmembrane region" description="Helical" evidence="7">
    <location>
        <begin position="479"/>
        <end position="501"/>
    </location>
</feature>
<dbReference type="OMA" id="PRWYLTK"/>
<dbReference type="PROSITE" id="PS50850">
    <property type="entry name" value="MFS"/>
    <property type="match status" value="1"/>
</dbReference>
<dbReference type="PROSITE" id="PS00217">
    <property type="entry name" value="SUGAR_TRANSPORT_2"/>
    <property type="match status" value="1"/>
</dbReference>
<dbReference type="InterPro" id="IPR005828">
    <property type="entry name" value="MFS_sugar_transport-like"/>
</dbReference>
<sequence>MTPLARTRHAGDLRTPEQWNARGRGAGCYKVAAGRGCAAASAPSDAGAMTETHATCSGVSSRGASDNADKCDARASDTENALAQWPEDEVAAMGRAFAAKYGLPNDEDIFGRAAALARAPRRFGTIGLLTEADRAACAEEVEHPWRIPRKLVHVVAASAMSAAVQGMDETVINGANLFYPKALGLGGGTVREDWLIGLVNGAPYLCCAVAACWLTDWANNVLGRKRVIFVTCFLSGLFCLLQGVGPAGPAGWRYLFAMRFLLGFGLGIKSATVNVYLAECAPKELRGIVCMNWQAFTAFGVMWGYVASLVFYRVGDAGIGGGLNWRLMLASAALPAVFVLFQLPHCPESPRWLMGKGRYPEAYAALLQLRKHRLLACRDLFYQHVLLVQESTLQLSYFTRLKEIFTVRRNRNAFVAAFICAFMQQFCAINVIAYYSSVIFLQAGFSEIASLCSSLGFGIINTVFAIPAYFMIDRFGRRFLLLSTLPWLGVFLLVTGFAFWIKDTKASIGVISFGIYIFSAIYSFGMGVVPFVYAGEVFPLYVRAIGSSLFAVVLWGFNFILALTWPSMLRAMKPQGAFGFYAAWNFIGYFLVYFFLPETKQLTLEELDEVFSVPLMKRADYYLSQMWPDFQETVLRKKNVSRPPPLEYERVQLLDSAGSTRKPSFDHVEHV</sequence>
<organism evidence="9 10">
    <name type="scientific">Eremothecium gossypii (strain ATCC 10895 / CBS 109.51 / FGSC 9923 / NRRL Y-1056)</name>
    <name type="common">Yeast</name>
    <name type="synonym">Ashbya gossypii</name>
    <dbReference type="NCBI Taxonomy" id="284811"/>
    <lineage>
        <taxon>Eukaryota</taxon>
        <taxon>Fungi</taxon>
        <taxon>Dikarya</taxon>
        <taxon>Ascomycota</taxon>
        <taxon>Saccharomycotina</taxon>
        <taxon>Saccharomycetes</taxon>
        <taxon>Saccharomycetales</taxon>
        <taxon>Saccharomycetaceae</taxon>
        <taxon>Eremothecium</taxon>
    </lineage>
</organism>
<feature type="transmembrane region" description="Helical" evidence="7">
    <location>
        <begin position="448"/>
        <end position="472"/>
    </location>
</feature>
<dbReference type="InterPro" id="IPR003663">
    <property type="entry name" value="Sugar/inositol_transpt"/>
</dbReference>
<comment type="similarity">
    <text evidence="2">Belongs to the major facilitator superfamily. Sugar transporter (TC 2.A.1.1) family.</text>
</comment>
<dbReference type="eggNOG" id="KOG0254">
    <property type="taxonomic scope" value="Eukaryota"/>
</dbReference>
<evidence type="ECO:0000256" key="3">
    <source>
        <dbReference type="ARBA" id="ARBA00022448"/>
    </source>
</evidence>
<feature type="transmembrane region" description="Helical" evidence="7">
    <location>
        <begin position="289"/>
        <end position="311"/>
    </location>
</feature>
<feature type="transmembrane region" description="Helical" evidence="7">
    <location>
        <begin position="540"/>
        <end position="565"/>
    </location>
</feature>
<keyword evidence="5 7" id="KW-1133">Transmembrane helix</keyword>
<accession>Q751I3</accession>
<gene>
    <name evidence="9" type="ORF">AGOS_AGL277W</name>
</gene>
<evidence type="ECO:0000313" key="9">
    <source>
        <dbReference type="EMBL" id="AAS54214.1"/>
    </source>
</evidence>
<dbReference type="NCBIfam" id="TIGR00879">
    <property type="entry name" value="SP"/>
    <property type="match status" value="1"/>
</dbReference>
<comment type="subcellular location">
    <subcellularLocation>
        <location evidence="1">Membrane</location>
        <topology evidence="1">Multi-pass membrane protein</topology>
    </subcellularLocation>
</comment>
<reference evidence="10" key="2">
    <citation type="journal article" date="2013" name="G3 (Bethesda)">
        <title>Genomes of Ashbya fungi isolated from insects reveal four mating-type loci, numerous translocations, lack of transposons, and distinct gene duplications.</title>
        <authorList>
            <person name="Dietrich F.S."/>
            <person name="Voegeli S."/>
            <person name="Kuo S."/>
            <person name="Philippsen P."/>
        </authorList>
    </citation>
    <scope>GENOME REANNOTATION</scope>
    <source>
        <strain evidence="10">ATCC 10895 / CBS 109.51 / FGSC 9923 / NRRL Y-1056</strain>
    </source>
</reference>
<dbReference type="Gene3D" id="1.20.1250.20">
    <property type="entry name" value="MFS general substrate transporter like domains"/>
    <property type="match status" value="2"/>
</dbReference>
<dbReference type="GO" id="GO:0055085">
    <property type="term" value="P:transmembrane transport"/>
    <property type="evidence" value="ECO:0000318"/>
    <property type="project" value="GO_Central"/>
</dbReference>
<dbReference type="GeneID" id="4622683"/>
<dbReference type="GO" id="GO:0016020">
    <property type="term" value="C:membrane"/>
    <property type="evidence" value="ECO:0000318"/>
    <property type="project" value="GO_Central"/>
</dbReference>
<keyword evidence="3" id="KW-0813">Transport</keyword>
<evidence type="ECO:0000259" key="8">
    <source>
        <dbReference type="PROSITE" id="PS50850"/>
    </source>
</evidence>
<dbReference type="InterPro" id="IPR036259">
    <property type="entry name" value="MFS_trans_sf"/>
</dbReference>
<dbReference type="OrthoDB" id="5290825at2759"/>
<dbReference type="RefSeq" id="NP_986390.1">
    <property type="nucleotide sequence ID" value="NM_211452.1"/>
</dbReference>
<dbReference type="GO" id="GO:0022857">
    <property type="term" value="F:transmembrane transporter activity"/>
    <property type="evidence" value="ECO:0000318"/>
    <property type="project" value="GO_Central"/>
</dbReference>
<dbReference type="KEGG" id="ago:AGOS_AGL277W"/>
<reference evidence="9 10" key="1">
    <citation type="journal article" date="2004" name="Science">
        <title>The Ashbya gossypii genome as a tool for mapping the ancient Saccharomyces cerevisiae genome.</title>
        <authorList>
            <person name="Dietrich F.S."/>
            <person name="Voegeli S."/>
            <person name="Brachat S."/>
            <person name="Lerch A."/>
            <person name="Gates K."/>
            <person name="Steiner S."/>
            <person name="Mohr C."/>
            <person name="Pohlmann R."/>
            <person name="Luedi P."/>
            <person name="Choi S."/>
            <person name="Wing R.A."/>
            <person name="Flavier A."/>
            <person name="Gaffney T.D."/>
            <person name="Philippsen P."/>
        </authorList>
    </citation>
    <scope>NUCLEOTIDE SEQUENCE [LARGE SCALE GENOMIC DNA]</scope>
    <source>
        <strain evidence="10">ATCC 10895 / CBS 109.51 / FGSC 9923 / NRRL Y-1056</strain>
    </source>
</reference>
<dbReference type="GO" id="GO:0015798">
    <property type="term" value="P:myo-inositol transport"/>
    <property type="evidence" value="ECO:0007669"/>
    <property type="project" value="UniProtKB-ARBA"/>
</dbReference>
<feature type="transmembrane region" description="Helical" evidence="7">
    <location>
        <begin position="194"/>
        <end position="215"/>
    </location>
</feature>
<protein>
    <submittedName>
        <fullName evidence="9">AGL277Wp</fullName>
    </submittedName>
</protein>
<dbReference type="PANTHER" id="PTHR48020">
    <property type="entry name" value="PROTON MYO-INOSITOL COTRANSPORTER"/>
    <property type="match status" value="1"/>
</dbReference>
<dbReference type="Proteomes" id="UP000000591">
    <property type="component" value="Chromosome VII"/>
</dbReference>
<dbReference type="FunFam" id="1.20.1250.20:FF:001315">
    <property type="entry name" value="AGL277Wp"/>
    <property type="match status" value="1"/>
</dbReference>
<dbReference type="SUPFAM" id="SSF103473">
    <property type="entry name" value="MFS general substrate transporter"/>
    <property type="match status" value="1"/>
</dbReference>
<feature type="transmembrane region" description="Helical" evidence="7">
    <location>
        <begin position="577"/>
        <end position="596"/>
    </location>
</feature>
<feature type="transmembrane region" description="Helical" evidence="7">
    <location>
        <begin position="513"/>
        <end position="533"/>
    </location>
</feature>
<evidence type="ECO:0000256" key="6">
    <source>
        <dbReference type="ARBA" id="ARBA00023136"/>
    </source>
</evidence>
<evidence type="ECO:0000313" key="10">
    <source>
        <dbReference type="Proteomes" id="UP000000591"/>
    </source>
</evidence>
<evidence type="ECO:0000256" key="7">
    <source>
        <dbReference type="SAM" id="Phobius"/>
    </source>
</evidence>
<evidence type="ECO:0000256" key="4">
    <source>
        <dbReference type="ARBA" id="ARBA00022692"/>
    </source>
</evidence>
<evidence type="ECO:0000256" key="5">
    <source>
        <dbReference type="ARBA" id="ARBA00022989"/>
    </source>
</evidence>
<feature type="domain" description="Major facilitator superfamily (MFS) profile" evidence="8">
    <location>
        <begin position="154"/>
        <end position="600"/>
    </location>
</feature>
<dbReference type="GO" id="GO:0015791">
    <property type="term" value="P:polyol transmembrane transport"/>
    <property type="evidence" value="ECO:0007669"/>
    <property type="project" value="UniProtKB-ARBA"/>
</dbReference>
<feature type="transmembrane region" description="Helical" evidence="7">
    <location>
        <begin position="256"/>
        <end position="277"/>
    </location>
</feature>
<dbReference type="Pfam" id="PF00083">
    <property type="entry name" value="Sugar_tr"/>
    <property type="match status" value="1"/>
</dbReference>
<name>Q751I3_EREGS</name>
<dbReference type="InParanoid" id="Q751I3"/>
<dbReference type="AlphaFoldDB" id="Q751I3"/>
<dbReference type="InterPro" id="IPR005829">
    <property type="entry name" value="Sugar_transporter_CS"/>
</dbReference>
<keyword evidence="4 7" id="KW-0812">Transmembrane</keyword>
<proteinExistence type="inferred from homology"/>
<dbReference type="PANTHER" id="PTHR48020:SF25">
    <property type="entry name" value="SUGAR TRANSPORTER, PUTATIVE (AFU_ORTHOLOGUE AFUA_7G05830)-RELATED"/>
    <property type="match status" value="1"/>
</dbReference>
<keyword evidence="10" id="KW-1185">Reference proteome</keyword>
<evidence type="ECO:0000256" key="2">
    <source>
        <dbReference type="ARBA" id="ARBA00010992"/>
    </source>
</evidence>
<dbReference type="EMBL" id="AE016820">
    <property type="protein sequence ID" value="AAS54214.1"/>
    <property type="molecule type" value="Genomic_DNA"/>
</dbReference>
<dbReference type="PRINTS" id="PR00171">
    <property type="entry name" value="SUGRTRNSPORT"/>
</dbReference>
<dbReference type="HOGENOM" id="CLU_001265_43_5_1"/>
<keyword evidence="6 7" id="KW-0472">Membrane</keyword>
<feature type="transmembrane region" description="Helical" evidence="7">
    <location>
        <begin position="413"/>
        <end position="436"/>
    </location>
</feature>
<dbReference type="InterPro" id="IPR050814">
    <property type="entry name" value="Myo-inositol_Transporter"/>
</dbReference>
<dbReference type="InterPro" id="IPR020846">
    <property type="entry name" value="MFS_dom"/>
</dbReference>